<dbReference type="Proteomes" id="UP001189429">
    <property type="component" value="Unassembled WGS sequence"/>
</dbReference>
<keyword evidence="3" id="KW-1185">Reference proteome</keyword>
<organism evidence="2 3">
    <name type="scientific">Prorocentrum cordatum</name>
    <dbReference type="NCBI Taxonomy" id="2364126"/>
    <lineage>
        <taxon>Eukaryota</taxon>
        <taxon>Sar</taxon>
        <taxon>Alveolata</taxon>
        <taxon>Dinophyceae</taxon>
        <taxon>Prorocentrales</taxon>
        <taxon>Prorocentraceae</taxon>
        <taxon>Prorocentrum</taxon>
    </lineage>
</organism>
<feature type="compositionally biased region" description="Low complexity" evidence="1">
    <location>
        <begin position="9"/>
        <end position="24"/>
    </location>
</feature>
<protein>
    <submittedName>
        <fullName evidence="2">Uncharacterized protein</fullName>
    </submittedName>
</protein>
<evidence type="ECO:0000313" key="2">
    <source>
        <dbReference type="EMBL" id="CAK0814381.1"/>
    </source>
</evidence>
<comment type="caution">
    <text evidence="2">The sequence shown here is derived from an EMBL/GenBank/DDBJ whole genome shotgun (WGS) entry which is preliminary data.</text>
</comment>
<evidence type="ECO:0000256" key="1">
    <source>
        <dbReference type="SAM" id="MobiDB-lite"/>
    </source>
</evidence>
<evidence type="ECO:0000313" key="3">
    <source>
        <dbReference type="Proteomes" id="UP001189429"/>
    </source>
</evidence>
<name>A0ABN9RA10_9DINO</name>
<feature type="region of interest" description="Disordered" evidence="1">
    <location>
        <begin position="1"/>
        <end position="24"/>
    </location>
</feature>
<accession>A0ABN9RA10</accession>
<dbReference type="EMBL" id="CAUYUJ010005625">
    <property type="protein sequence ID" value="CAK0814381.1"/>
    <property type="molecule type" value="Genomic_DNA"/>
</dbReference>
<proteinExistence type="predicted"/>
<sequence length="451" mass="48929">MVPSPMTPAAPWKGAARPAARPAAPCRGGAAGRPLWLLQVASLLALGAPAAAATRSWRRAPDERAEVSSWWGSSDAPEPSMQRRECLAREEMATRIYPVEKHPLDSYILRLAVPALPSVGDLHLIVGDVQITRLVANLQLQRKDDQTFSFGLHGDGGANMAMVEAWVDSFDFNMPQSTMDTWIKGLSETENWFGSLGWKSNYGQLKKLKVTLNISMSGDIRTDEHGSWQVVPGSEKTQAIFNIGSGGLVLRVVNSILAGSGGKVAEEAIFDILWPMLVQLLPASAGVALGVVPKDEGDVGIKIALEAWCQTPAAHSVSNKNEKRLCPGHLMQVKAKVETKAHVRAMPVLEKMGEKSEVGVLAALAEAYRGSAKTRPKMEIPMALLHAMTPQLRRWRTSCPGRAECPSRLAASTCATARSTCPTSIWTTSTCQWAPRRTTPSRSERPWTSSR</sequence>
<reference evidence="2" key="1">
    <citation type="submission" date="2023-10" db="EMBL/GenBank/DDBJ databases">
        <authorList>
            <person name="Chen Y."/>
            <person name="Shah S."/>
            <person name="Dougan E. K."/>
            <person name="Thang M."/>
            <person name="Chan C."/>
        </authorList>
    </citation>
    <scope>NUCLEOTIDE SEQUENCE [LARGE SCALE GENOMIC DNA]</scope>
</reference>
<gene>
    <name evidence="2" type="ORF">PCOR1329_LOCUS18009</name>
</gene>